<protein>
    <recommendedName>
        <fullName evidence="1">Tc1-like transposase DDE domain-containing protein</fullName>
    </recommendedName>
</protein>
<evidence type="ECO:0000259" key="1">
    <source>
        <dbReference type="Pfam" id="PF13358"/>
    </source>
</evidence>
<dbReference type="PANTHER" id="PTHR33939:SF1">
    <property type="entry name" value="DUF4371 DOMAIN-CONTAINING PROTEIN"/>
    <property type="match status" value="1"/>
</dbReference>
<organism evidence="2 3">
    <name type="scientific">Brenthis ino</name>
    <name type="common">lesser marbled fritillary</name>
    <dbReference type="NCBI Taxonomy" id="405034"/>
    <lineage>
        <taxon>Eukaryota</taxon>
        <taxon>Metazoa</taxon>
        <taxon>Ecdysozoa</taxon>
        <taxon>Arthropoda</taxon>
        <taxon>Hexapoda</taxon>
        <taxon>Insecta</taxon>
        <taxon>Pterygota</taxon>
        <taxon>Neoptera</taxon>
        <taxon>Endopterygota</taxon>
        <taxon>Lepidoptera</taxon>
        <taxon>Glossata</taxon>
        <taxon>Ditrysia</taxon>
        <taxon>Papilionoidea</taxon>
        <taxon>Nymphalidae</taxon>
        <taxon>Heliconiinae</taxon>
        <taxon>Argynnini</taxon>
        <taxon>Brenthis</taxon>
    </lineage>
</organism>
<dbReference type="InterPro" id="IPR038717">
    <property type="entry name" value="Tc1-like_DDE_dom"/>
</dbReference>
<sequence length="438" mass="50807">MNRTIRSSAREIIYRVYRRCLLEYEAKNILSDLNNVYKRTAEMTGKSESTVRRVVLEGHRNNGIFSTPGKQRRGRPKKHLDDFDLCAIRQKIQFFYTVRKQAPMLRNLIPILREDLGYDGSHEHLRQVLKVLGFKYMKCQSERSALIEKSHIAAKRAEYLKIILNNRNLPEELRKEVIYLDESYVHQSYKLEKCWQSIHVPGIKQNISKGKRYIIIHAGSEKGFIPNALLIFTGSSKNADYHSEMNRSNFTKWVTEKLIPNLPPASIIVMDNAPYHSTVLNKAPTTGTKIAEIKEWLTQNQIHFDDTLRKPQLLMLVKRHKPVPKYEIDEILGSYGHTVVRLPPYHCDLNPIELIWGIAKRKIAAQNVGSIDIKEAAERAFGGITESDWRKSCKHVVEIEKSYYQRELTLYHDIEQVVINLEDSSSTTSDSEFEEENI</sequence>
<dbReference type="Gene3D" id="3.30.420.10">
    <property type="entry name" value="Ribonuclease H-like superfamily/Ribonuclease H"/>
    <property type="match status" value="1"/>
</dbReference>
<dbReference type="EMBL" id="OV170228">
    <property type="protein sequence ID" value="CAH0729134.1"/>
    <property type="molecule type" value="Genomic_DNA"/>
</dbReference>
<dbReference type="Proteomes" id="UP000838878">
    <property type="component" value="Chromosome 8"/>
</dbReference>
<dbReference type="Pfam" id="PF13358">
    <property type="entry name" value="DDE_3"/>
    <property type="match status" value="1"/>
</dbReference>
<evidence type="ECO:0000313" key="3">
    <source>
        <dbReference type="Proteomes" id="UP000838878"/>
    </source>
</evidence>
<feature type="domain" description="Tc1-like transposase DDE" evidence="1">
    <location>
        <begin position="177"/>
        <end position="367"/>
    </location>
</feature>
<keyword evidence="3" id="KW-1185">Reference proteome</keyword>
<name>A0A8J9YFP6_9NEOP</name>
<dbReference type="OrthoDB" id="6511194at2759"/>
<proteinExistence type="predicted"/>
<dbReference type="GO" id="GO:0003676">
    <property type="term" value="F:nucleic acid binding"/>
    <property type="evidence" value="ECO:0007669"/>
    <property type="project" value="InterPro"/>
</dbReference>
<dbReference type="AlphaFoldDB" id="A0A8J9YFP6"/>
<accession>A0A8J9YFP6</accession>
<dbReference type="InterPro" id="IPR036397">
    <property type="entry name" value="RNaseH_sf"/>
</dbReference>
<evidence type="ECO:0000313" key="2">
    <source>
        <dbReference type="EMBL" id="CAH0729134.1"/>
    </source>
</evidence>
<dbReference type="PANTHER" id="PTHR33939">
    <property type="entry name" value="PROTEIN CBG22215"/>
    <property type="match status" value="1"/>
</dbReference>
<gene>
    <name evidence="2" type="ORF">BINO364_LOCUS14280</name>
</gene>
<reference evidence="2" key="1">
    <citation type="submission" date="2021-12" db="EMBL/GenBank/DDBJ databases">
        <authorList>
            <person name="Martin H S."/>
        </authorList>
    </citation>
    <scope>NUCLEOTIDE SEQUENCE</scope>
</reference>
<feature type="non-terminal residue" evidence="2">
    <location>
        <position position="438"/>
    </location>
</feature>